<gene>
    <name evidence="2" type="ORF">AF817_05440</name>
    <name evidence="1" type="ORF">DG57_07830</name>
    <name evidence="3" type="ORF">GT011_05385</name>
    <name evidence="4" type="ORF">GYU24_05770</name>
</gene>
<evidence type="ECO:0000313" key="4">
    <source>
        <dbReference type="EMBL" id="HAB9175211.1"/>
    </source>
</evidence>
<comment type="caution">
    <text evidence="4">The sequence shown here is derived from an EMBL/GenBank/DDBJ whole genome shotgun (WGS) entry which is preliminary data.</text>
</comment>
<evidence type="ECO:0000313" key="3">
    <source>
        <dbReference type="EMBL" id="EDN8268769.1"/>
    </source>
</evidence>
<evidence type="ECO:0000313" key="2">
    <source>
        <dbReference type="EMBL" id="EAG6762665.1"/>
    </source>
</evidence>
<dbReference type="AlphaFoldDB" id="A0A476IIU4"/>
<organism evidence="4">
    <name type="scientific">Listeria monocytogenes</name>
    <dbReference type="NCBI Taxonomy" id="1639"/>
    <lineage>
        <taxon>Bacteria</taxon>
        <taxon>Bacillati</taxon>
        <taxon>Bacillota</taxon>
        <taxon>Bacilli</taxon>
        <taxon>Bacillales</taxon>
        <taxon>Listeriaceae</taxon>
        <taxon>Listeria</taxon>
    </lineage>
</organism>
<proteinExistence type="predicted"/>
<evidence type="ECO:0000313" key="5">
    <source>
        <dbReference type="Proteomes" id="UP000388699"/>
    </source>
</evidence>
<reference evidence="4" key="4">
    <citation type="submission" date="2020-01" db="EMBL/GenBank/DDBJ databases">
        <authorList>
            <consortium name="NCBI Pathogen Detection Project"/>
        </authorList>
    </citation>
    <scope>NUCLEOTIDE SEQUENCE</scope>
    <source>
        <strain evidence="4">CFIAFB20160038</strain>
    </source>
</reference>
<evidence type="ECO:0000313" key="1">
    <source>
        <dbReference type="EMBL" id="EAE0769740.1"/>
    </source>
</evidence>
<sequence length="492" mass="57289">MKISEICNLNRNQNELDFVDIDVDNDMPLFLDPYFLSIRTDRWSLSAHRTLENFFQYMLHLFKNNKIDEAQQNFRFTEPSETCLGLSKSGTQGKSIGDGDATKLFKYIIDSGVMDSGLVSHVNDIKIFVDNISHDKISDLTTNVIRKHLIQYTQNQCQLHNIELTRSIATKEYWDIHSKTWINSYEDMLVINYKPILLIPKSIVCRKRGYAYDSSQYARHFVLNFLVNEELRMNTSLVREQTLKSGAIKRFVKKDDAATKYGAYKKEFLRWFTSQYPDFYEKFKASAKNRLTALTNEELIDNYTNDFYSQIIDSLIYGFKEIKTGSKDANTFHEHIIATMTFLFYPSLINPVKEKEIHDGRKRIDLVYDNAAESGYFFGLSTVKDIPSSYIFVECKNYTKDIANPELDQLNGRFSPNRGKMGFMVFRNCSDETALFQRCSDYYNDNKNLIIPLQDKDFLKVLNQLKVDLDSDVSNSPQEEMLYSLTQKIILS</sequence>
<accession>A0A476IIU4</accession>
<name>A0A476IIU4_LISMN</name>
<dbReference type="Proteomes" id="UP000467247">
    <property type="component" value="Unassembled WGS sequence"/>
</dbReference>
<evidence type="ECO:0000313" key="6">
    <source>
        <dbReference type="Proteomes" id="UP000467247"/>
    </source>
</evidence>
<reference evidence="4" key="1">
    <citation type="journal article" date="2018" name="Genome Biol.">
        <title>SKESA: strategic k-mer extension for scrupulous assemblies.</title>
        <authorList>
            <person name="Souvorov A."/>
            <person name="Agarwala R."/>
            <person name="Lipman D.J."/>
        </authorList>
    </citation>
    <scope>NUCLEOTIDE SEQUENCE [LARGE SCALE GENOMIC DNA]</scope>
    <source>
        <strain evidence="4">CFIAFB20160038</strain>
    </source>
</reference>
<dbReference type="EMBL" id="AABDDO010000001">
    <property type="protein sequence ID" value="EAG6762665.1"/>
    <property type="molecule type" value="Genomic_DNA"/>
</dbReference>
<dbReference type="Proteomes" id="UP000535556">
    <property type="component" value="Unassembled WGS sequence"/>
</dbReference>
<dbReference type="EMBL" id="AAAQJJ010000007">
    <property type="protein sequence ID" value="EAE0769740.1"/>
    <property type="molecule type" value="Genomic_DNA"/>
</dbReference>
<dbReference type="Proteomes" id="UP000388699">
    <property type="component" value="Unassembled WGS sequence"/>
</dbReference>
<dbReference type="RefSeq" id="WP_061114105.1">
    <property type="nucleotide sequence ID" value="NZ_CP025560.1"/>
</dbReference>
<dbReference type="Proteomes" id="UP000840928">
    <property type="component" value="Unassembled WGS sequence"/>
</dbReference>
<reference evidence="1 5" key="2">
    <citation type="submission" date="2018-06" db="EMBL/GenBank/DDBJ databases">
        <authorList>
            <consortium name="GenomeTrakr: Next Generation Sequencing Network for Food Pathogen Tracability"/>
        </authorList>
    </citation>
    <scope>NUCLEOTIDE SEQUENCE [LARGE SCALE GENOMIC DNA]</scope>
    <source>
        <strain evidence="1 5">CFSAN008016</strain>
        <strain evidence="3 6">FDA00015028</strain>
    </source>
</reference>
<reference evidence="2 7" key="3">
    <citation type="submission" date="2019-04" db="EMBL/GenBank/DDBJ databases">
        <authorList>
            <consortium name="GenomeTrakr network: Whole genome sequencing for foodborne pathogen traceback"/>
        </authorList>
    </citation>
    <scope>NUCLEOTIDE SEQUENCE [LARGE SCALE GENOMIC DNA]</scope>
    <source>
        <strain evidence="2 7">NRRL B-33244</strain>
    </source>
</reference>
<protein>
    <submittedName>
        <fullName evidence="4">Uncharacterized protein</fullName>
    </submittedName>
</protein>
<evidence type="ECO:0000313" key="7">
    <source>
        <dbReference type="Proteomes" id="UP000535556"/>
    </source>
</evidence>
<dbReference type="EMBL" id="DAAIRR010000001">
    <property type="protein sequence ID" value="HAB9175211.1"/>
    <property type="molecule type" value="Genomic_DNA"/>
</dbReference>
<dbReference type="EMBL" id="AANCZP010000001">
    <property type="protein sequence ID" value="EDN8268769.1"/>
    <property type="molecule type" value="Genomic_DNA"/>
</dbReference>